<feature type="compositionally biased region" description="Low complexity" evidence="1">
    <location>
        <begin position="49"/>
        <end position="67"/>
    </location>
</feature>
<accession>A0A834ZPS0</accession>
<dbReference type="EMBL" id="JABCRI010000003">
    <property type="protein sequence ID" value="KAF8409525.1"/>
    <property type="molecule type" value="Genomic_DNA"/>
</dbReference>
<dbReference type="AlphaFoldDB" id="A0A834ZPS0"/>
<proteinExistence type="predicted"/>
<keyword evidence="3" id="KW-1185">Reference proteome</keyword>
<feature type="compositionally biased region" description="Polar residues" evidence="1">
    <location>
        <begin position="38"/>
        <end position="48"/>
    </location>
</feature>
<dbReference type="Proteomes" id="UP000655225">
    <property type="component" value="Unassembled WGS sequence"/>
</dbReference>
<reference evidence="2 3" key="1">
    <citation type="submission" date="2020-04" db="EMBL/GenBank/DDBJ databases">
        <title>Plant Genome Project.</title>
        <authorList>
            <person name="Zhang R.-G."/>
        </authorList>
    </citation>
    <scope>NUCLEOTIDE SEQUENCE [LARGE SCALE GENOMIC DNA]</scope>
    <source>
        <strain evidence="2">YNK0</strain>
        <tissue evidence="2">Leaf</tissue>
    </source>
</reference>
<protein>
    <submittedName>
        <fullName evidence="2">Uncharacterized protein</fullName>
    </submittedName>
</protein>
<comment type="caution">
    <text evidence="2">The sequence shown here is derived from an EMBL/GenBank/DDBJ whole genome shotgun (WGS) entry which is preliminary data.</text>
</comment>
<sequence length="166" mass="18504">MKNFSNLTVPKDASTTTGAPSISHPLSELDEEKKNCGRSLSDQNQRRTPTNSASLPPLPPSICLSVSETEEGSPARKRWKGMRESQEGVDKCSDEMMQEEEETNIIQESKDSNKAIDLELEDLPGETQSQPFSICVQHRTLNMGEERLQAYRSMDSNLPLDMASMI</sequence>
<organism evidence="2 3">
    <name type="scientific">Tetracentron sinense</name>
    <name type="common">Spur-leaf</name>
    <dbReference type="NCBI Taxonomy" id="13715"/>
    <lineage>
        <taxon>Eukaryota</taxon>
        <taxon>Viridiplantae</taxon>
        <taxon>Streptophyta</taxon>
        <taxon>Embryophyta</taxon>
        <taxon>Tracheophyta</taxon>
        <taxon>Spermatophyta</taxon>
        <taxon>Magnoliopsida</taxon>
        <taxon>Trochodendrales</taxon>
        <taxon>Trochodendraceae</taxon>
        <taxon>Tetracentron</taxon>
    </lineage>
</organism>
<feature type="compositionally biased region" description="Polar residues" evidence="1">
    <location>
        <begin position="1"/>
        <end position="20"/>
    </location>
</feature>
<evidence type="ECO:0000313" key="3">
    <source>
        <dbReference type="Proteomes" id="UP000655225"/>
    </source>
</evidence>
<feature type="region of interest" description="Disordered" evidence="1">
    <location>
        <begin position="1"/>
        <end position="109"/>
    </location>
</feature>
<name>A0A834ZPS0_TETSI</name>
<evidence type="ECO:0000313" key="2">
    <source>
        <dbReference type="EMBL" id="KAF8409525.1"/>
    </source>
</evidence>
<evidence type="ECO:0000256" key="1">
    <source>
        <dbReference type="SAM" id="MobiDB-lite"/>
    </source>
</evidence>
<feature type="compositionally biased region" description="Basic and acidic residues" evidence="1">
    <location>
        <begin position="81"/>
        <end position="94"/>
    </location>
</feature>
<gene>
    <name evidence="2" type="ORF">HHK36_005602</name>
</gene>